<dbReference type="InterPro" id="IPR059005">
    <property type="entry name" value="LETM1_C"/>
</dbReference>
<feature type="domain" description="EF-hand" evidence="22">
    <location>
        <begin position="655"/>
        <end position="690"/>
    </location>
</feature>
<evidence type="ECO:0000256" key="11">
    <source>
        <dbReference type="ARBA" id="ARBA00022946"/>
    </source>
</evidence>
<gene>
    <name evidence="24" type="primary">LETM1</name>
    <name evidence="24" type="ORF">DERF_001306</name>
</gene>
<keyword evidence="8" id="KW-0479">Metal-binding</keyword>
<evidence type="ECO:0000256" key="1">
    <source>
        <dbReference type="ARBA" id="ARBA00004434"/>
    </source>
</evidence>
<evidence type="ECO:0000256" key="9">
    <source>
        <dbReference type="ARBA" id="ARBA00022792"/>
    </source>
</evidence>
<keyword evidence="15 18" id="KW-0496">Mitochondrion</keyword>
<protein>
    <recommendedName>
        <fullName evidence="3">Mitochondrial proton/calcium exchanger protein</fullName>
    </recommendedName>
    <alternativeName>
        <fullName evidence="17">Leucine zipper-EF-hand-containing transmembrane protein 1</fullName>
    </alternativeName>
</protein>
<name>A0A922IC00_DERFA</name>
<dbReference type="GO" id="GO:0015297">
    <property type="term" value="F:antiporter activity"/>
    <property type="evidence" value="ECO:0007669"/>
    <property type="project" value="UniProtKB-KW"/>
</dbReference>
<keyword evidence="25" id="KW-1185">Reference proteome</keyword>
<evidence type="ECO:0000259" key="22">
    <source>
        <dbReference type="PROSITE" id="PS50222"/>
    </source>
</evidence>
<dbReference type="PANTHER" id="PTHR14009:SF1">
    <property type="entry name" value="MITOCHONDRIAL PROTON_CALCIUM EXCHANGER PROTEIN"/>
    <property type="match status" value="1"/>
</dbReference>
<evidence type="ECO:0000256" key="13">
    <source>
        <dbReference type="ARBA" id="ARBA00023054"/>
    </source>
</evidence>
<keyword evidence="5" id="KW-0050">Antiport</keyword>
<keyword evidence="16 21" id="KW-0472">Membrane</keyword>
<evidence type="ECO:0000256" key="3">
    <source>
        <dbReference type="ARBA" id="ARBA00020557"/>
    </source>
</evidence>
<evidence type="ECO:0000256" key="2">
    <source>
        <dbReference type="ARBA" id="ARBA00009584"/>
    </source>
</evidence>
<evidence type="ECO:0000256" key="18">
    <source>
        <dbReference type="PROSITE-ProRule" id="PRU01094"/>
    </source>
</evidence>
<keyword evidence="13 19" id="KW-0175">Coiled coil</keyword>
<feature type="region of interest" description="Disordered" evidence="20">
    <location>
        <begin position="718"/>
        <end position="754"/>
    </location>
</feature>
<organism evidence="24 25">
    <name type="scientific">Dermatophagoides farinae</name>
    <name type="common">American house dust mite</name>
    <dbReference type="NCBI Taxonomy" id="6954"/>
    <lineage>
        <taxon>Eukaryota</taxon>
        <taxon>Metazoa</taxon>
        <taxon>Ecdysozoa</taxon>
        <taxon>Arthropoda</taxon>
        <taxon>Chelicerata</taxon>
        <taxon>Arachnida</taxon>
        <taxon>Acari</taxon>
        <taxon>Acariformes</taxon>
        <taxon>Sarcoptiformes</taxon>
        <taxon>Astigmata</taxon>
        <taxon>Psoroptidia</taxon>
        <taxon>Analgoidea</taxon>
        <taxon>Pyroglyphidae</taxon>
        <taxon>Dermatophagoidinae</taxon>
        <taxon>Dermatophagoides</taxon>
    </lineage>
</organism>
<dbReference type="InterPro" id="IPR033122">
    <property type="entry name" value="LETM1-like_RBD"/>
</dbReference>
<evidence type="ECO:0000256" key="5">
    <source>
        <dbReference type="ARBA" id="ARBA00022449"/>
    </source>
</evidence>
<accession>A0A922IC00</accession>
<keyword evidence="11" id="KW-0809">Transit peptide</keyword>
<keyword evidence="7 21" id="KW-0812">Transmembrane</keyword>
<dbReference type="EMBL" id="ASGP02000001">
    <property type="protein sequence ID" value="KAH9527280.1"/>
    <property type="molecule type" value="Genomic_DNA"/>
</dbReference>
<reference evidence="24" key="1">
    <citation type="submission" date="2013-05" db="EMBL/GenBank/DDBJ databases">
        <authorList>
            <person name="Yim A.K.Y."/>
            <person name="Chan T.F."/>
            <person name="Ji K.M."/>
            <person name="Liu X.Y."/>
            <person name="Zhou J.W."/>
            <person name="Li R.Q."/>
            <person name="Yang K.Y."/>
            <person name="Li J."/>
            <person name="Li M."/>
            <person name="Law P.T.W."/>
            <person name="Wu Y.L."/>
            <person name="Cai Z.L."/>
            <person name="Qin H."/>
            <person name="Bao Y."/>
            <person name="Leung R.K.K."/>
            <person name="Ng P.K.S."/>
            <person name="Zou J."/>
            <person name="Zhong X.J."/>
            <person name="Ran P.X."/>
            <person name="Zhong N.S."/>
            <person name="Liu Z.G."/>
            <person name="Tsui S.K.W."/>
        </authorList>
    </citation>
    <scope>NUCLEOTIDE SEQUENCE</scope>
    <source>
        <strain evidence="24">Derf</strain>
        <tissue evidence="24">Whole organism</tissue>
    </source>
</reference>
<comment type="similarity">
    <text evidence="2">Belongs to the LETM1 family.</text>
</comment>
<keyword evidence="6" id="KW-0109">Calcium transport</keyword>
<feature type="transmembrane region" description="Helical" evidence="21">
    <location>
        <begin position="182"/>
        <end position="205"/>
    </location>
</feature>
<evidence type="ECO:0000256" key="19">
    <source>
        <dbReference type="SAM" id="Coils"/>
    </source>
</evidence>
<evidence type="ECO:0000256" key="8">
    <source>
        <dbReference type="ARBA" id="ARBA00022723"/>
    </source>
</evidence>
<feature type="coiled-coil region" evidence="19">
    <location>
        <begin position="526"/>
        <end position="570"/>
    </location>
</feature>
<evidence type="ECO:0000256" key="4">
    <source>
        <dbReference type="ARBA" id="ARBA00022448"/>
    </source>
</evidence>
<feature type="coiled-coil region" evidence="19">
    <location>
        <begin position="458"/>
        <end position="485"/>
    </location>
</feature>
<evidence type="ECO:0000259" key="23">
    <source>
        <dbReference type="PROSITE" id="PS51758"/>
    </source>
</evidence>
<dbReference type="Pfam" id="PF07766">
    <property type="entry name" value="LETM1_RBD"/>
    <property type="match status" value="1"/>
</dbReference>
<dbReference type="InterPro" id="IPR044202">
    <property type="entry name" value="LETM1/MDM38-like"/>
</dbReference>
<comment type="caution">
    <text evidence="24">The sequence shown here is derived from an EMBL/GenBank/DDBJ whole genome shotgun (WGS) entry which is preliminary data.</text>
</comment>
<evidence type="ECO:0000256" key="17">
    <source>
        <dbReference type="ARBA" id="ARBA00031360"/>
    </source>
</evidence>
<dbReference type="GO" id="GO:0043022">
    <property type="term" value="F:ribosome binding"/>
    <property type="evidence" value="ECO:0007669"/>
    <property type="project" value="InterPro"/>
</dbReference>
<dbReference type="GO" id="GO:0005509">
    <property type="term" value="F:calcium ion binding"/>
    <property type="evidence" value="ECO:0007669"/>
    <property type="project" value="InterPro"/>
</dbReference>
<keyword evidence="4" id="KW-0813">Transport</keyword>
<evidence type="ECO:0000256" key="12">
    <source>
        <dbReference type="ARBA" id="ARBA00022989"/>
    </source>
</evidence>
<dbReference type="AlphaFoldDB" id="A0A922IC00"/>
<comment type="subcellular location">
    <subcellularLocation>
        <location evidence="1">Mitochondrion inner membrane</location>
        <topology evidence="1">Single-pass membrane protein</topology>
    </subcellularLocation>
</comment>
<sequence>MLMHNLYGLPRFISMNPLIQRSSRMIFHPNSNQIFIYNHTTYRFYRNQFLNPHHSAFVPYDNDDDNRRREKRLKIQLNHLMIINRHLHINRPLYDLKDSSKVEQTVKALRESKVKEPQKAVQIEPKRSLGKRIWDEIVHYYHGFRLLIIDIGIASRLIWKILNGNSLSRREYRQLVRTSSDVFRLAPFSVFIIIPFMELLLPVFLKFFPNMLPSTFQTASSREVKVKQELKLKLDMAKFLQTTLDEMTLQARGESHSNRAKEFKQFFDNVSNEKLLKNYLQFFLLSRGQIRKSGEQASNDDILRFSKLFEDEITLDSLSRPQLVALCRLLELQPIGTSNFLLFQLRMRLRSLKADDQMIAREGIESLTVSELQQACRSRGMRALGISEDRLRFQLSQWLELSLNEKIPNSLLLLSRVLYLPENIPATDQLKATIQALPEGVGTETRYKIGETEGKIDNRTKIELLKQEEEAIKRENEEERLKKQVEPAIEKEMIKEQVIDKIFETVSGGSSGEPPKVEPVLSKEDIESIETALENLAKEKKVLMLEKEELDEIKEELDDYKEDLIEFKDIAQQTGDIIRLKESKAARRLRKRMDKMVGKMDKVFDSLESKKKKLETAINQLEKEGKDIDQVKKDVVSINELLQTIRPFTDVSDDTKSKRILEVLDNLDINHDGLIELEHVFKVIELIGRENVQLTPKQIKEIIKLLIQEEQLNIEEKKKKQLKNDTNIESSTVPPPPQQQQQSQQMKSNEKSSF</sequence>
<dbReference type="Pfam" id="PF26561">
    <property type="entry name" value="LETM1_C"/>
    <property type="match status" value="1"/>
</dbReference>
<dbReference type="InterPro" id="IPR002048">
    <property type="entry name" value="EF_hand_dom"/>
</dbReference>
<dbReference type="PROSITE" id="PS50222">
    <property type="entry name" value="EF_HAND_2"/>
    <property type="match status" value="1"/>
</dbReference>
<evidence type="ECO:0000256" key="21">
    <source>
        <dbReference type="SAM" id="Phobius"/>
    </source>
</evidence>
<evidence type="ECO:0000256" key="14">
    <source>
        <dbReference type="ARBA" id="ARBA00023065"/>
    </source>
</evidence>
<proteinExistence type="inferred from homology"/>
<evidence type="ECO:0000256" key="6">
    <source>
        <dbReference type="ARBA" id="ARBA00022568"/>
    </source>
</evidence>
<feature type="coiled-coil region" evidence="19">
    <location>
        <begin position="604"/>
        <end position="634"/>
    </location>
</feature>
<dbReference type="InterPro" id="IPR011992">
    <property type="entry name" value="EF-hand-dom_pair"/>
</dbReference>
<keyword evidence="12 21" id="KW-1133">Transmembrane helix</keyword>
<reference evidence="24" key="2">
    <citation type="journal article" date="2022" name="Res Sq">
        <title>Comparative Genomics Reveals Insights into the Divergent Evolution of Astigmatic Mites and Household Pest Adaptations.</title>
        <authorList>
            <person name="Xiong Q."/>
            <person name="Wan A.T.-Y."/>
            <person name="Liu X.-Y."/>
            <person name="Fung C.S.-H."/>
            <person name="Xiao X."/>
            <person name="Malainual N."/>
            <person name="Hou J."/>
            <person name="Wang L."/>
            <person name="Wang M."/>
            <person name="Yang K."/>
            <person name="Cui Y."/>
            <person name="Leung E."/>
            <person name="Nong W."/>
            <person name="Shin S.-K."/>
            <person name="Au S."/>
            <person name="Jeong K.Y."/>
            <person name="Chew F.T."/>
            <person name="Hui J."/>
            <person name="Leung T.F."/>
            <person name="Tungtrongchitr A."/>
            <person name="Zhong N."/>
            <person name="Liu Z."/>
            <person name="Tsui S."/>
        </authorList>
    </citation>
    <scope>NUCLEOTIDE SEQUENCE</scope>
    <source>
        <strain evidence="24">Derf</strain>
        <tissue evidence="24">Whole organism</tissue>
    </source>
</reference>
<feature type="domain" description="Letm1 RBD" evidence="23">
    <location>
        <begin position="228"/>
        <end position="511"/>
    </location>
</feature>
<evidence type="ECO:0000313" key="25">
    <source>
        <dbReference type="Proteomes" id="UP000790347"/>
    </source>
</evidence>
<dbReference type="GO" id="GO:0030003">
    <property type="term" value="P:intracellular monoatomic cation homeostasis"/>
    <property type="evidence" value="ECO:0007669"/>
    <property type="project" value="TreeGrafter"/>
</dbReference>
<dbReference type="PROSITE" id="PS51758">
    <property type="entry name" value="LETM1_RBD"/>
    <property type="match status" value="1"/>
</dbReference>
<dbReference type="PANTHER" id="PTHR14009">
    <property type="entry name" value="LEUCINE ZIPPER-EF-HAND CONTAINING TRANSMEMBRANE PROTEIN"/>
    <property type="match status" value="1"/>
</dbReference>
<keyword evidence="14" id="KW-0406">Ion transport</keyword>
<evidence type="ECO:0000256" key="7">
    <source>
        <dbReference type="ARBA" id="ARBA00022692"/>
    </source>
</evidence>
<evidence type="ECO:0000256" key="10">
    <source>
        <dbReference type="ARBA" id="ARBA00022837"/>
    </source>
</evidence>
<evidence type="ECO:0000256" key="20">
    <source>
        <dbReference type="SAM" id="MobiDB-lite"/>
    </source>
</evidence>
<dbReference type="Proteomes" id="UP000790347">
    <property type="component" value="Unassembled WGS sequence"/>
</dbReference>
<evidence type="ECO:0000256" key="16">
    <source>
        <dbReference type="ARBA" id="ARBA00023136"/>
    </source>
</evidence>
<dbReference type="SUPFAM" id="SSF47473">
    <property type="entry name" value="EF-hand"/>
    <property type="match status" value="1"/>
</dbReference>
<evidence type="ECO:0000313" key="24">
    <source>
        <dbReference type="EMBL" id="KAH9527280.1"/>
    </source>
</evidence>
<keyword evidence="10" id="KW-0106">Calcium</keyword>
<evidence type="ECO:0000256" key="15">
    <source>
        <dbReference type="ARBA" id="ARBA00023128"/>
    </source>
</evidence>
<dbReference type="GO" id="GO:0005743">
    <property type="term" value="C:mitochondrial inner membrane"/>
    <property type="evidence" value="ECO:0007669"/>
    <property type="project" value="UniProtKB-SubCell"/>
</dbReference>
<keyword evidence="9" id="KW-0999">Mitochondrion inner membrane</keyword>